<evidence type="ECO:0000313" key="2">
    <source>
        <dbReference type="Proteomes" id="UP000035760"/>
    </source>
</evidence>
<gene>
    <name evidence="1" type="ORF">BN873_890037</name>
</gene>
<organism evidence="1 2">
    <name type="scientific">Candidatus Competibacter denitrificans Run_A_D11</name>
    <dbReference type="NCBI Taxonomy" id="1400863"/>
    <lineage>
        <taxon>Bacteria</taxon>
        <taxon>Pseudomonadati</taxon>
        <taxon>Pseudomonadota</taxon>
        <taxon>Gammaproteobacteria</taxon>
        <taxon>Candidatus Competibacteraceae</taxon>
        <taxon>Candidatus Competibacter</taxon>
    </lineage>
</organism>
<comment type="caution">
    <text evidence="1">The sequence shown here is derived from an EMBL/GenBank/DDBJ whole genome shotgun (WGS) entry which is preliminary data.</text>
</comment>
<name>W6M848_9GAMM</name>
<reference evidence="1" key="2">
    <citation type="submission" date="2014-03" db="EMBL/GenBank/DDBJ databases">
        <title>Candidatus Competibacter-lineage genomes retrieved from metagenomes reveal functional metabolic diversity.</title>
        <authorList>
            <person name="McIlroy S.J."/>
            <person name="Albertsen M."/>
            <person name="Andresen E.K."/>
            <person name="Saunders A.M."/>
            <person name="Kristiansen R."/>
            <person name="Stokholm-Bjerregaard M."/>
            <person name="Nielsen K.L."/>
            <person name="Nielsen P.H."/>
        </authorList>
    </citation>
    <scope>NUCLEOTIDE SEQUENCE</scope>
    <source>
        <strain evidence="1">Run_A_D11</strain>
    </source>
</reference>
<dbReference type="Proteomes" id="UP000035760">
    <property type="component" value="Unassembled WGS sequence"/>
</dbReference>
<reference evidence="1" key="1">
    <citation type="submission" date="2013-07" db="EMBL/GenBank/DDBJ databases">
        <authorList>
            <person name="McIlroy S."/>
        </authorList>
    </citation>
    <scope>NUCLEOTIDE SEQUENCE [LARGE SCALE GENOMIC DNA]</scope>
    <source>
        <strain evidence="1">Run_A_D11</strain>
    </source>
</reference>
<dbReference type="STRING" id="1400863.BN873_890037"/>
<dbReference type="EMBL" id="CBTJ020000101">
    <property type="protein sequence ID" value="CDI04131.1"/>
    <property type="molecule type" value="Genomic_DNA"/>
</dbReference>
<dbReference type="AlphaFoldDB" id="W6M848"/>
<dbReference type="RefSeq" id="WP_048675917.1">
    <property type="nucleotide sequence ID" value="NZ_CBTJ020000101.1"/>
</dbReference>
<protein>
    <submittedName>
        <fullName evidence="1">Uncharacterized protein</fullName>
    </submittedName>
</protein>
<proteinExistence type="predicted"/>
<accession>W6M848</accession>
<keyword evidence="2" id="KW-1185">Reference proteome</keyword>
<evidence type="ECO:0000313" key="1">
    <source>
        <dbReference type="EMBL" id="CDI04131.1"/>
    </source>
</evidence>
<sequence>MSGLTAEQHRQLLESIRQWGCSQDRIQSEQGHQAALAETLKNKCGINEKHFKRVAKAYWADTVEKDRLDAETQLDLFEQSRVFASVSSISEESLP</sequence>